<dbReference type="OrthoDB" id="74460at2759"/>
<organism evidence="2 3">
    <name type="scientific">Candida maltosa (strain Xu316)</name>
    <name type="common">Yeast</name>
    <dbReference type="NCBI Taxonomy" id="1245528"/>
    <lineage>
        <taxon>Eukaryota</taxon>
        <taxon>Fungi</taxon>
        <taxon>Dikarya</taxon>
        <taxon>Ascomycota</taxon>
        <taxon>Saccharomycotina</taxon>
        <taxon>Pichiomycetes</taxon>
        <taxon>Debaryomycetaceae</taxon>
        <taxon>Candida/Lodderomyces clade</taxon>
        <taxon>Candida</taxon>
    </lineage>
</organism>
<evidence type="ECO:0000313" key="2">
    <source>
        <dbReference type="EMBL" id="EMG47166.1"/>
    </source>
</evidence>
<dbReference type="Pfam" id="PF12044">
    <property type="entry name" value="Metallopep"/>
    <property type="match status" value="1"/>
</dbReference>
<dbReference type="Proteomes" id="UP000011777">
    <property type="component" value="Unassembled WGS sequence"/>
</dbReference>
<dbReference type="InterPro" id="IPR036404">
    <property type="entry name" value="Jacalin-like_lectin_dom_sf"/>
</dbReference>
<comment type="caution">
    <text evidence="2">The sequence shown here is derived from an EMBL/GenBank/DDBJ whole genome shotgun (WGS) entry which is preliminary data.</text>
</comment>
<dbReference type="InterPro" id="IPR021917">
    <property type="entry name" value="Unchr_Zn-peptidase-like"/>
</dbReference>
<dbReference type="SUPFAM" id="SSF51101">
    <property type="entry name" value="Mannose-binding lectins"/>
    <property type="match status" value="1"/>
</dbReference>
<dbReference type="PANTHER" id="PTHR21054">
    <property type="entry name" value="ZINC METALLOPROTEINASE-RELATED"/>
    <property type="match status" value="1"/>
</dbReference>
<proteinExistence type="predicted"/>
<evidence type="ECO:0000313" key="3">
    <source>
        <dbReference type="Proteomes" id="UP000011777"/>
    </source>
</evidence>
<protein>
    <recommendedName>
        <fullName evidence="1">Jacalin-type lectin domain-containing protein</fullName>
    </recommendedName>
</protein>
<dbReference type="PROSITE" id="PS51752">
    <property type="entry name" value="JACALIN_LECTIN"/>
    <property type="match status" value="1"/>
</dbReference>
<name>M3ILC8_CANMX</name>
<dbReference type="EMBL" id="AOGT01001690">
    <property type="protein sequence ID" value="EMG47166.1"/>
    <property type="molecule type" value="Genomic_DNA"/>
</dbReference>
<dbReference type="OMA" id="MFRNNFG"/>
<dbReference type="AlphaFoldDB" id="M3ILC8"/>
<dbReference type="eggNOG" id="KOG4525">
    <property type="taxonomic scope" value="Eukaryota"/>
</dbReference>
<evidence type="ECO:0000259" key="1">
    <source>
        <dbReference type="PROSITE" id="PS51752"/>
    </source>
</evidence>
<dbReference type="Pfam" id="PF01419">
    <property type="entry name" value="Jacalin"/>
    <property type="match status" value="1"/>
</dbReference>
<sequence length="737" mass="82165">MTISFNYQNSDIVSSPTVIVSGSTSTRLPRGVISFINDDNKVFPPQYFEVNNGQFKAILHVAPNERNFFKAEVSDNGSINAYGFAEYGGGQAHVIDSGELTLQFIPLPQNKPIHLCLIRGRDSPNTYDVPRYRLNRGEAPTLENAIKKLKVAGRLMQAYTQDEMRSAGFSNRSFQFVEETVHDQGIFGYSQVQSPTPHQEVKIHVLTSTKTVAELRSPDLAQQNPNAKDSGGLFSHAIDLVRNTPEIFNQRNGTAVQCACIYLDSTWDHKLILTHAALGGGTNDVKMAIFGSHGLHSFPQNFPLVTPSFLDATHLTTNEVANDCNQCGTSWECLNICLGAFMHEIGHSLGCPHQVDGVMLRDYMWFNRSFMTRENECLRTRSRGEVIAANGTWSKVCHWNRLDLIRFLFHDSFSVPIDQFGKVYATTREQDNSYNGNSAPSSYSLPMNGSLIKSSAGVYMVEVITDDLARYHKEFLPREYGGPGLQTAVAIEFNDLYNGLKSKKGDAKDNFRVRVLSLGGELNIDNFKDHCSHQNQDVIKSDFGLGRGTLTGFKSATLGRADNLKMQYVGFDLKSVYKVRVFSGSALDGIIFYYTSGGRDHNNSAPPKIPKRDYLSKLVRGVQDMYVSDRQEPEKVPDRPSSGETREAVIGKTSGKYSEFTLNQGEYITSFNFRDGAWMDAIQFQTNQGRVSPMYGNANGGHASILEPPTSDFDIVGMYFYLNNWLRGIGIIYTSKN</sequence>
<gene>
    <name evidence="2" type="ORF">G210_2533</name>
</gene>
<feature type="domain" description="Jacalin-type lectin" evidence="1">
    <location>
        <begin position="552"/>
        <end position="735"/>
    </location>
</feature>
<dbReference type="InterPro" id="IPR053002">
    <property type="entry name" value="Metalloproteinase_M10B"/>
</dbReference>
<dbReference type="GO" id="GO:0005737">
    <property type="term" value="C:cytoplasm"/>
    <property type="evidence" value="ECO:0007669"/>
    <property type="project" value="TreeGrafter"/>
</dbReference>
<accession>M3ILC8</accession>
<dbReference type="HOGENOM" id="CLU_009601_2_1_1"/>
<dbReference type="Gene3D" id="2.100.10.30">
    <property type="entry name" value="Jacalin-like lectin domain"/>
    <property type="match status" value="1"/>
</dbReference>
<dbReference type="InterPro" id="IPR001229">
    <property type="entry name" value="Jacalin-like_lectin_dom"/>
</dbReference>
<dbReference type="PANTHER" id="PTHR21054:SF2">
    <property type="entry name" value="MIP04191P"/>
    <property type="match status" value="1"/>
</dbReference>
<reference evidence="2 3" key="1">
    <citation type="submission" date="2013-02" db="EMBL/GenBank/DDBJ databases">
        <title>Genome sequence of Candida maltosa Xu316, a potential industrial strain for xylitol and ethanol production.</title>
        <authorList>
            <person name="Yu J."/>
            <person name="Wang Q."/>
            <person name="Geng X."/>
            <person name="Bao W."/>
            <person name="He P."/>
            <person name="Cai J."/>
        </authorList>
    </citation>
    <scope>NUCLEOTIDE SEQUENCE [LARGE SCALE GENOMIC DNA]</scope>
    <source>
        <strain evidence="3">Xu316</strain>
    </source>
</reference>
<keyword evidence="3" id="KW-1185">Reference proteome</keyword>